<evidence type="ECO:0000256" key="1">
    <source>
        <dbReference type="SAM" id="MobiDB-lite"/>
    </source>
</evidence>
<gene>
    <name evidence="2" type="ORF">BOX15_Mlig008490g1</name>
</gene>
<feature type="region of interest" description="Disordered" evidence="1">
    <location>
        <begin position="231"/>
        <end position="273"/>
    </location>
</feature>
<comment type="caution">
    <text evidence="2">The sequence shown here is derived from an EMBL/GenBank/DDBJ whole genome shotgun (WGS) entry which is preliminary data.</text>
</comment>
<dbReference type="Proteomes" id="UP000215902">
    <property type="component" value="Unassembled WGS sequence"/>
</dbReference>
<dbReference type="EMBL" id="NIVC01004984">
    <property type="protein sequence ID" value="PAA46222.1"/>
    <property type="molecule type" value="Genomic_DNA"/>
</dbReference>
<reference evidence="2 3" key="1">
    <citation type="submission" date="2017-06" db="EMBL/GenBank/DDBJ databases">
        <title>A platform for efficient transgenesis in Macrostomum lignano, a flatworm model organism for stem cell research.</title>
        <authorList>
            <person name="Berezikov E."/>
        </authorList>
    </citation>
    <scope>NUCLEOTIDE SEQUENCE [LARGE SCALE GENOMIC DNA]</scope>
    <source>
        <strain evidence="2">DV1</strain>
        <tissue evidence="2">Whole organism</tissue>
    </source>
</reference>
<name>A0A267DCB7_9PLAT</name>
<protein>
    <submittedName>
        <fullName evidence="2">Uncharacterized protein</fullName>
    </submittedName>
</protein>
<sequence length="273" mass="31642">MTNQSSESANDLTDESKHNINMSFYFTLCHRMAELEPMLVEFYSKLLRQLGLLNSANQMINDSEQTLTEELLRSVVNSKEDVAEGVEFPLFRGAYIRLFEDGSLFQRIMFEVFDALGEARLIWIRWYSEYKLKNKSNPKLRTFYRFIDYSFISQLPLHHYTAFQADTLLYCEWRCAHPNLIGFHLLILAWMLDAREFFQFAPAGIQQADPLRSPLLRSFWPMAGQPRIRLLPSAKSPTEAAPPSRPPPRSPAKTPRLEGRTDKRARLATKKSA</sequence>
<evidence type="ECO:0000313" key="2">
    <source>
        <dbReference type="EMBL" id="PAA46222.1"/>
    </source>
</evidence>
<keyword evidence="3" id="KW-1185">Reference proteome</keyword>
<evidence type="ECO:0000313" key="3">
    <source>
        <dbReference type="Proteomes" id="UP000215902"/>
    </source>
</evidence>
<dbReference type="AlphaFoldDB" id="A0A267DCB7"/>
<accession>A0A267DCB7</accession>
<organism evidence="2 3">
    <name type="scientific">Macrostomum lignano</name>
    <dbReference type="NCBI Taxonomy" id="282301"/>
    <lineage>
        <taxon>Eukaryota</taxon>
        <taxon>Metazoa</taxon>
        <taxon>Spiralia</taxon>
        <taxon>Lophotrochozoa</taxon>
        <taxon>Platyhelminthes</taxon>
        <taxon>Rhabditophora</taxon>
        <taxon>Macrostomorpha</taxon>
        <taxon>Macrostomida</taxon>
        <taxon>Macrostomidae</taxon>
        <taxon>Macrostomum</taxon>
    </lineage>
</organism>
<proteinExistence type="predicted"/>
<feature type="compositionally biased region" description="Basic and acidic residues" evidence="1">
    <location>
        <begin position="255"/>
        <end position="265"/>
    </location>
</feature>